<dbReference type="Pfam" id="PF00589">
    <property type="entry name" value="Phage_integrase"/>
    <property type="match status" value="1"/>
</dbReference>
<dbReference type="EMBL" id="JAWXYB010000008">
    <property type="protein sequence ID" value="MDX5929571.1"/>
    <property type="molecule type" value="Genomic_DNA"/>
</dbReference>
<evidence type="ECO:0000313" key="8">
    <source>
        <dbReference type="Proteomes" id="UP001279553"/>
    </source>
</evidence>
<evidence type="ECO:0000256" key="3">
    <source>
        <dbReference type="ARBA" id="ARBA00023172"/>
    </source>
</evidence>
<sequence>MLSDDLSRHVALHEVLGFKFRTQRILLRMFVAYAERHGDNFIKSNRVIAWAVEAPSPEQRRNRLLTVRRFAIAMHAEDGGHEVPAADALGRGIFRRTKPYIYSAEEIGKLMQQAASLGPAATLRPLTYVTLLGLLAATGMRISEALALRLSDVTDDGLIINKTKFKKSRLIPLHPTTRAAIDRYLSARLPISTCAAVLFVSNAGTPLCYDTVSALFRQISRKIGLRGGPGQSGPRIHDLRHSFAVRSLEQCPCDDDAVSRHILALSTYLGHAHVSDTYWYLQATPGLMAQIADAGEDFGRTGVI</sequence>
<gene>
    <name evidence="5" type="ORF">SIL87_01735</name>
    <name evidence="6" type="ORF">SIL87_02165</name>
    <name evidence="7" type="ORF">SIL87_03085</name>
</gene>
<comment type="caution">
    <text evidence="5">The sequence shown here is derived from an EMBL/GenBank/DDBJ whole genome shotgun (WGS) entry which is preliminary data.</text>
</comment>
<dbReference type="AlphaFoldDB" id="A0AAW9DK87"/>
<dbReference type="GO" id="GO:0015074">
    <property type="term" value="P:DNA integration"/>
    <property type="evidence" value="ECO:0007669"/>
    <property type="project" value="UniProtKB-KW"/>
</dbReference>
<reference evidence="5 8" key="1">
    <citation type="submission" date="2023-11" db="EMBL/GenBank/DDBJ databases">
        <title>MicrobeMod: A computational toolkit for identifying prokaryotic methylation and restriction-modification with nanopore sequencing.</title>
        <authorList>
            <person name="Crits-Christoph A."/>
            <person name="Kang S.C."/>
            <person name="Lee H."/>
            <person name="Ostrov N."/>
        </authorList>
    </citation>
    <scope>NUCLEOTIDE SEQUENCE [LARGE SCALE GENOMIC DNA]</scope>
    <source>
        <strain evidence="5 8">DSMZ 700</strain>
    </source>
</reference>
<dbReference type="InterPro" id="IPR011010">
    <property type="entry name" value="DNA_brk_join_enz"/>
</dbReference>
<dbReference type="PANTHER" id="PTHR30349:SF81">
    <property type="entry name" value="TYROSINE RECOMBINASE XERC"/>
    <property type="match status" value="1"/>
</dbReference>
<accession>A0AAW9DK87</accession>
<keyword evidence="8" id="KW-1185">Reference proteome</keyword>
<evidence type="ECO:0000313" key="6">
    <source>
        <dbReference type="EMBL" id="MDX5929571.1"/>
    </source>
</evidence>
<protein>
    <submittedName>
        <fullName evidence="5">Tyrosine-type recombinase/integrase</fullName>
    </submittedName>
</protein>
<dbReference type="PANTHER" id="PTHR30349">
    <property type="entry name" value="PHAGE INTEGRASE-RELATED"/>
    <property type="match status" value="1"/>
</dbReference>
<proteinExistence type="predicted"/>
<dbReference type="GO" id="GO:0006310">
    <property type="term" value="P:DNA recombination"/>
    <property type="evidence" value="ECO:0007669"/>
    <property type="project" value="UniProtKB-KW"/>
</dbReference>
<keyword evidence="2" id="KW-0229">DNA integration</keyword>
<dbReference type="InterPro" id="IPR050090">
    <property type="entry name" value="Tyrosine_recombinase_XerCD"/>
</dbReference>
<evidence type="ECO:0000256" key="2">
    <source>
        <dbReference type="ARBA" id="ARBA00022908"/>
    </source>
</evidence>
<name>A0AAW9DK87_ACIAO</name>
<dbReference type="RefSeq" id="WP_319612557.1">
    <property type="nucleotide sequence ID" value="NZ_JAWXYB010000007.1"/>
</dbReference>
<dbReference type="InterPro" id="IPR002104">
    <property type="entry name" value="Integrase_catalytic"/>
</dbReference>
<dbReference type="EMBL" id="JAWXYB010000018">
    <property type="protein sequence ID" value="MDX5929750.1"/>
    <property type="molecule type" value="Genomic_DNA"/>
</dbReference>
<dbReference type="InterPro" id="IPR013762">
    <property type="entry name" value="Integrase-like_cat_sf"/>
</dbReference>
<dbReference type="Gene3D" id="1.10.443.10">
    <property type="entry name" value="Intergrase catalytic core"/>
    <property type="match status" value="1"/>
</dbReference>
<organism evidence="5 8">
    <name type="scientific">Acidiphilium acidophilum</name>
    <name type="common">Thiobacillus acidophilus</name>
    <dbReference type="NCBI Taxonomy" id="76588"/>
    <lineage>
        <taxon>Bacteria</taxon>
        <taxon>Pseudomonadati</taxon>
        <taxon>Pseudomonadota</taxon>
        <taxon>Alphaproteobacteria</taxon>
        <taxon>Acetobacterales</taxon>
        <taxon>Acidocellaceae</taxon>
        <taxon>Acidiphilium</taxon>
    </lineage>
</organism>
<evidence type="ECO:0000313" key="7">
    <source>
        <dbReference type="EMBL" id="MDX5929750.1"/>
    </source>
</evidence>
<keyword evidence="1" id="KW-0159">Chromosome partition</keyword>
<feature type="domain" description="Tyr recombinase" evidence="4">
    <location>
        <begin position="97"/>
        <end position="293"/>
    </location>
</feature>
<evidence type="ECO:0000259" key="4">
    <source>
        <dbReference type="PROSITE" id="PS51898"/>
    </source>
</evidence>
<dbReference type="PROSITE" id="PS51898">
    <property type="entry name" value="TYR_RECOMBINASE"/>
    <property type="match status" value="1"/>
</dbReference>
<dbReference type="GO" id="GO:0007059">
    <property type="term" value="P:chromosome segregation"/>
    <property type="evidence" value="ECO:0007669"/>
    <property type="project" value="UniProtKB-KW"/>
</dbReference>
<keyword evidence="3" id="KW-0233">DNA recombination</keyword>
<dbReference type="GO" id="GO:0003677">
    <property type="term" value="F:DNA binding"/>
    <property type="evidence" value="ECO:0007669"/>
    <property type="project" value="InterPro"/>
</dbReference>
<dbReference type="Proteomes" id="UP001279553">
    <property type="component" value="Unassembled WGS sequence"/>
</dbReference>
<evidence type="ECO:0000256" key="1">
    <source>
        <dbReference type="ARBA" id="ARBA00022829"/>
    </source>
</evidence>
<evidence type="ECO:0000313" key="5">
    <source>
        <dbReference type="EMBL" id="MDX5929489.1"/>
    </source>
</evidence>
<dbReference type="SUPFAM" id="SSF56349">
    <property type="entry name" value="DNA breaking-rejoining enzymes"/>
    <property type="match status" value="1"/>
</dbReference>
<dbReference type="EMBL" id="JAWXYB010000007">
    <property type="protein sequence ID" value="MDX5929489.1"/>
    <property type="molecule type" value="Genomic_DNA"/>
</dbReference>